<dbReference type="Proteomes" id="UP000076842">
    <property type="component" value="Unassembled WGS sequence"/>
</dbReference>
<feature type="region of interest" description="Disordered" evidence="1">
    <location>
        <begin position="1"/>
        <end position="20"/>
    </location>
</feature>
<evidence type="ECO:0000313" key="3">
    <source>
        <dbReference type="Proteomes" id="UP000076842"/>
    </source>
</evidence>
<feature type="compositionally biased region" description="Polar residues" evidence="1">
    <location>
        <begin position="7"/>
        <end position="20"/>
    </location>
</feature>
<dbReference type="AlphaFoldDB" id="A0A165FY75"/>
<name>A0A165FY75_9BASI</name>
<reference evidence="2 3" key="1">
    <citation type="journal article" date="2016" name="Mol. Biol. Evol.">
        <title>Comparative Genomics of Early-Diverging Mushroom-Forming Fungi Provides Insights into the Origins of Lignocellulose Decay Capabilities.</title>
        <authorList>
            <person name="Nagy L.G."/>
            <person name="Riley R."/>
            <person name="Tritt A."/>
            <person name="Adam C."/>
            <person name="Daum C."/>
            <person name="Floudas D."/>
            <person name="Sun H."/>
            <person name="Yadav J.S."/>
            <person name="Pangilinan J."/>
            <person name="Larsson K.H."/>
            <person name="Matsuura K."/>
            <person name="Barry K."/>
            <person name="Labutti K."/>
            <person name="Kuo R."/>
            <person name="Ohm R.A."/>
            <person name="Bhattacharya S.S."/>
            <person name="Shirouzu T."/>
            <person name="Yoshinaga Y."/>
            <person name="Martin F.M."/>
            <person name="Grigoriev I.V."/>
            <person name="Hibbett D.S."/>
        </authorList>
    </citation>
    <scope>NUCLEOTIDE SEQUENCE [LARGE SCALE GENOMIC DNA]</scope>
    <source>
        <strain evidence="2 3">HHB12733</strain>
    </source>
</reference>
<dbReference type="InterPro" id="IPR004242">
    <property type="entry name" value="Transposase_21"/>
</dbReference>
<dbReference type="OrthoDB" id="3234349at2759"/>
<organism evidence="2 3">
    <name type="scientific">Calocera cornea HHB12733</name>
    <dbReference type="NCBI Taxonomy" id="1353952"/>
    <lineage>
        <taxon>Eukaryota</taxon>
        <taxon>Fungi</taxon>
        <taxon>Dikarya</taxon>
        <taxon>Basidiomycota</taxon>
        <taxon>Agaricomycotina</taxon>
        <taxon>Dacrymycetes</taxon>
        <taxon>Dacrymycetales</taxon>
        <taxon>Dacrymycetaceae</taxon>
        <taxon>Calocera</taxon>
    </lineage>
</organism>
<protein>
    <submittedName>
        <fullName evidence="2">Uncharacterized protein</fullName>
    </submittedName>
</protein>
<evidence type="ECO:0000313" key="2">
    <source>
        <dbReference type="EMBL" id="KZT57361.1"/>
    </source>
</evidence>
<dbReference type="STRING" id="1353952.A0A165FY75"/>
<dbReference type="Pfam" id="PF02992">
    <property type="entry name" value="Transposase_21"/>
    <property type="match status" value="1"/>
</dbReference>
<gene>
    <name evidence="2" type="ORF">CALCODRAFT_415190</name>
</gene>
<accession>A0A165FY75</accession>
<keyword evidence="3" id="KW-1185">Reference proteome</keyword>
<feature type="non-terminal residue" evidence="2">
    <location>
        <position position="1"/>
    </location>
</feature>
<feature type="non-terminal residue" evidence="2">
    <location>
        <position position="87"/>
    </location>
</feature>
<proteinExistence type="predicted"/>
<sequence length="87" mass="9889">LSLDWFNPNQSTTAESHSSGPLSLCIANLPPELRGRFRVYNLSLVGILPGPREPTCEELQRFLRPCVDDLLRLWQDGIIIKTPKYPQ</sequence>
<dbReference type="EMBL" id="KV423964">
    <property type="protein sequence ID" value="KZT57361.1"/>
    <property type="molecule type" value="Genomic_DNA"/>
</dbReference>
<evidence type="ECO:0000256" key="1">
    <source>
        <dbReference type="SAM" id="MobiDB-lite"/>
    </source>
</evidence>
<dbReference type="InParanoid" id="A0A165FY75"/>